<organism evidence="1">
    <name type="scientific">Cucumis melo</name>
    <name type="common">Muskmelon</name>
    <dbReference type="NCBI Taxonomy" id="3656"/>
    <lineage>
        <taxon>Eukaryota</taxon>
        <taxon>Viridiplantae</taxon>
        <taxon>Streptophyta</taxon>
        <taxon>Embryophyta</taxon>
        <taxon>Tracheophyta</taxon>
        <taxon>Spermatophyta</taxon>
        <taxon>Magnoliopsida</taxon>
        <taxon>eudicotyledons</taxon>
        <taxon>Gunneridae</taxon>
        <taxon>Pentapetalae</taxon>
        <taxon>rosids</taxon>
        <taxon>fabids</taxon>
        <taxon>Cucurbitales</taxon>
        <taxon>Cucurbitaceae</taxon>
        <taxon>Benincaseae</taxon>
        <taxon>Cucumis</taxon>
    </lineage>
</organism>
<proteinExistence type="predicted"/>
<accession>A0A9I9E704</accession>
<dbReference type="AlphaFoldDB" id="A0A9I9E704"/>
<reference evidence="1" key="1">
    <citation type="submission" date="2023-03" db="UniProtKB">
        <authorList>
            <consortium name="EnsemblPlants"/>
        </authorList>
    </citation>
    <scope>IDENTIFICATION</scope>
</reference>
<name>A0A9I9E704_CUCME</name>
<evidence type="ECO:0000313" key="1">
    <source>
        <dbReference type="EnsemblPlants" id="MELO3C029678.2.1"/>
    </source>
</evidence>
<protein>
    <submittedName>
        <fullName evidence="1">Uncharacterized protein</fullName>
    </submittedName>
</protein>
<dbReference type="Gramene" id="MELO3C029678.2.1">
    <property type="protein sequence ID" value="MELO3C029678.2.1"/>
    <property type="gene ID" value="MELO3C029678.2"/>
</dbReference>
<dbReference type="EnsemblPlants" id="MELO3C029678.2.1">
    <property type="protein sequence ID" value="MELO3C029678.2.1"/>
    <property type="gene ID" value="MELO3C029678.2"/>
</dbReference>
<sequence length="79" mass="9146">MPYIEAFLNHKRKLHNGHYTFSSSAFFCNKSLGFHHPFRNVHSVSVLSQSFIPVFPDYTSLNKFGKKWLEEAKDALDQG</sequence>